<dbReference type="AlphaFoldDB" id="A0A9X2C0R2"/>
<sequence>MIEPRTRAKAATPWSAWMFILVAAMALCGVIAAALVYRHYFGSAVSASSSEWNNFGTFFGGLLGPILSMLAFFALVYTIFLQEQQLSLARATLKAADDDKELTRKQLEAAVETQKRTAEALALQNKLGSDQATRAAFFEMISLHNQIVQDTAFKDYEPIAPGVPPREVAFEGRRAFRYFYERVFEPAYSLESRKNDRLGAAKRSLREFDRFLFGELNASYSDELAHYFRNLYRILRFIDESALEQKDKDALAGILRAQLSNSELGLIFYNGLSALGENGLKRLLEEYRVLQHLSPTLCINRESAAHYHVKAFGKAKDKFFADQGLREPQDPAAP</sequence>
<feature type="transmembrane region" description="Helical" evidence="1">
    <location>
        <begin position="57"/>
        <end position="80"/>
    </location>
</feature>
<keyword evidence="1" id="KW-0812">Transmembrane</keyword>
<dbReference type="InterPro" id="IPR031709">
    <property type="entry name" value="PutAbiC"/>
</dbReference>
<evidence type="ECO:0000313" key="3">
    <source>
        <dbReference type="Proteomes" id="UP001139353"/>
    </source>
</evidence>
<evidence type="ECO:0000256" key="1">
    <source>
        <dbReference type="SAM" id="Phobius"/>
    </source>
</evidence>
<feature type="transmembrane region" description="Helical" evidence="1">
    <location>
        <begin position="12"/>
        <end position="37"/>
    </location>
</feature>
<comment type="caution">
    <text evidence="2">The sequence shown here is derived from an EMBL/GenBank/DDBJ whole genome shotgun (WGS) entry which is preliminary data.</text>
</comment>
<proteinExistence type="predicted"/>
<dbReference type="Pfam" id="PF16872">
    <property type="entry name" value="putAbiC"/>
    <property type="match status" value="1"/>
</dbReference>
<keyword evidence="1" id="KW-0472">Membrane</keyword>
<organism evidence="2 3">
    <name type="scientific">Scleromatobacter humisilvae</name>
    <dbReference type="NCBI Taxonomy" id="2897159"/>
    <lineage>
        <taxon>Bacteria</taxon>
        <taxon>Pseudomonadati</taxon>
        <taxon>Pseudomonadota</taxon>
        <taxon>Betaproteobacteria</taxon>
        <taxon>Burkholderiales</taxon>
        <taxon>Sphaerotilaceae</taxon>
        <taxon>Scleromatobacter</taxon>
    </lineage>
</organism>
<dbReference type="Proteomes" id="UP001139353">
    <property type="component" value="Unassembled WGS sequence"/>
</dbReference>
<accession>A0A9X2C0R2</accession>
<keyword evidence="1" id="KW-1133">Transmembrane helix</keyword>
<keyword evidence="3" id="KW-1185">Reference proteome</keyword>
<dbReference type="RefSeq" id="WP_275681012.1">
    <property type="nucleotide sequence ID" value="NZ_JAJLJH010000001.1"/>
</dbReference>
<protein>
    <submittedName>
        <fullName evidence="2">Phage abortive infection protein</fullName>
    </submittedName>
</protein>
<dbReference type="EMBL" id="JAJLJH010000001">
    <property type="protein sequence ID" value="MCK9684994.1"/>
    <property type="molecule type" value="Genomic_DNA"/>
</dbReference>
<reference evidence="2" key="1">
    <citation type="submission" date="2021-11" db="EMBL/GenBank/DDBJ databases">
        <title>BS-T2-15 a new species belonging to the Comamonadaceae family isolated from the soil of a French oak forest.</title>
        <authorList>
            <person name="Mieszkin S."/>
            <person name="Alain K."/>
        </authorList>
    </citation>
    <scope>NUCLEOTIDE SEQUENCE</scope>
    <source>
        <strain evidence="2">BS-T2-15</strain>
    </source>
</reference>
<evidence type="ECO:0000313" key="2">
    <source>
        <dbReference type="EMBL" id="MCK9684994.1"/>
    </source>
</evidence>
<gene>
    <name evidence="2" type="ORF">LPC04_04650</name>
</gene>
<name>A0A9X2C0R2_9BURK</name>